<sequence length="340" mass="39664">MGDWRQALDKSEREALERSPHPDWLAPMLATLTHDHFSDPDWLFEPKFDGERALAFRDGDRVRLMSRNQKNLNDTYPELEQALKDMAIEDFVIDGEIVTFEDGISNFSRLQERMQISDREEAAASDVEVHFYVFDLPYLQGYRLDGLTLRRRKALLKKMFDFGHRIRYTPHRNEAGEDYHQYACQQGWEGVIAKRADSAYRHSRSTDWLKFKCSNGQELVIGGFTEPHGERPGFGALLVGYYDDDKLRYAGKVGTGYDNDFLESFRRRLDKLERKTCPFAEEVDEDGVHWVSPKLVGEFGFTEWTSDGKLRHPRFIGLRRDKEPRQVVREVPADKSQEKT</sequence>
<dbReference type="InterPro" id="IPR012309">
    <property type="entry name" value="DNA_ligase_ATP-dep_C"/>
</dbReference>
<dbReference type="InterPro" id="IPR016059">
    <property type="entry name" value="DNA_ligase_ATP-dep_CS"/>
</dbReference>
<dbReference type="InterPro" id="IPR014146">
    <property type="entry name" value="LigD_ligase_dom"/>
</dbReference>
<dbReference type="InterPro" id="IPR050191">
    <property type="entry name" value="ATP-dep_DNA_ligase"/>
</dbReference>
<dbReference type="AlphaFoldDB" id="A0A845UYV3"/>
<dbReference type="InterPro" id="IPR012340">
    <property type="entry name" value="NA-bd_OB-fold"/>
</dbReference>
<dbReference type="Proteomes" id="UP000484885">
    <property type="component" value="Unassembled WGS sequence"/>
</dbReference>
<dbReference type="Pfam" id="PF01068">
    <property type="entry name" value="DNA_ligase_A_M"/>
    <property type="match status" value="1"/>
</dbReference>
<gene>
    <name evidence="6" type="ORF">G3I74_12685</name>
</gene>
<dbReference type="PROSITE" id="PS50160">
    <property type="entry name" value="DNA_LIGASE_A3"/>
    <property type="match status" value="1"/>
</dbReference>
<evidence type="ECO:0000256" key="2">
    <source>
        <dbReference type="ARBA" id="ARBA00012727"/>
    </source>
</evidence>
<evidence type="ECO:0000256" key="1">
    <source>
        <dbReference type="ARBA" id="ARBA00007572"/>
    </source>
</evidence>
<protein>
    <recommendedName>
        <fullName evidence="2">DNA ligase (ATP)</fullName>
        <ecNumber evidence="2">6.5.1.1</ecNumber>
    </recommendedName>
</protein>
<dbReference type="NCBIfam" id="TIGR02779">
    <property type="entry name" value="NHEJ_ligase_lig"/>
    <property type="match status" value="1"/>
</dbReference>
<evidence type="ECO:0000259" key="5">
    <source>
        <dbReference type="PROSITE" id="PS50160"/>
    </source>
</evidence>
<comment type="caution">
    <text evidence="6">The sequence shown here is derived from an EMBL/GenBank/DDBJ whole genome shotgun (WGS) entry which is preliminary data.</text>
</comment>
<dbReference type="SUPFAM" id="SSF50249">
    <property type="entry name" value="Nucleic acid-binding proteins"/>
    <property type="match status" value="1"/>
</dbReference>
<dbReference type="InterPro" id="IPR012310">
    <property type="entry name" value="DNA_ligase_ATP-dep_cent"/>
</dbReference>
<reference evidence="6 7" key="1">
    <citation type="submission" date="2020-02" db="EMBL/GenBank/DDBJ databases">
        <authorList>
            <person name="Zhang X.-Y."/>
        </authorList>
    </citation>
    <scope>NUCLEOTIDE SEQUENCE [LARGE SCALE GENOMIC DNA]</scope>
    <source>
        <strain evidence="6 7">C33</strain>
    </source>
</reference>
<dbReference type="PANTHER" id="PTHR45674:SF4">
    <property type="entry name" value="DNA LIGASE 1"/>
    <property type="match status" value="1"/>
</dbReference>
<evidence type="ECO:0000313" key="6">
    <source>
        <dbReference type="EMBL" id="NDY96587.1"/>
    </source>
</evidence>
<proteinExistence type="inferred from homology"/>
<evidence type="ECO:0000256" key="3">
    <source>
        <dbReference type="ARBA" id="ARBA00022598"/>
    </source>
</evidence>
<evidence type="ECO:0000313" key="7">
    <source>
        <dbReference type="Proteomes" id="UP000484885"/>
    </source>
</evidence>
<dbReference type="CDD" id="cd07971">
    <property type="entry name" value="OBF_DNA_ligase_LigD"/>
    <property type="match status" value="1"/>
</dbReference>
<dbReference type="GO" id="GO:0006310">
    <property type="term" value="P:DNA recombination"/>
    <property type="evidence" value="ECO:0007669"/>
    <property type="project" value="InterPro"/>
</dbReference>
<keyword evidence="3 6" id="KW-0436">Ligase</keyword>
<comment type="catalytic activity">
    <reaction evidence="4">
        <text>ATP + (deoxyribonucleotide)n-3'-hydroxyl + 5'-phospho-(deoxyribonucleotide)m = (deoxyribonucleotide)n+m + AMP + diphosphate.</text>
        <dbReference type="EC" id="6.5.1.1"/>
    </reaction>
</comment>
<keyword evidence="7" id="KW-1185">Reference proteome</keyword>
<dbReference type="GO" id="GO:0003910">
    <property type="term" value="F:DNA ligase (ATP) activity"/>
    <property type="evidence" value="ECO:0007669"/>
    <property type="project" value="UniProtKB-EC"/>
</dbReference>
<dbReference type="PROSITE" id="PS00697">
    <property type="entry name" value="DNA_LIGASE_A1"/>
    <property type="match status" value="1"/>
</dbReference>
<dbReference type="Gene3D" id="3.30.470.30">
    <property type="entry name" value="DNA ligase/mRNA capping enzyme"/>
    <property type="match status" value="1"/>
</dbReference>
<dbReference type="EC" id="6.5.1.1" evidence="2"/>
<dbReference type="EMBL" id="JAAGSC010000043">
    <property type="protein sequence ID" value="NDY96587.1"/>
    <property type="molecule type" value="Genomic_DNA"/>
</dbReference>
<dbReference type="GO" id="GO:0005524">
    <property type="term" value="F:ATP binding"/>
    <property type="evidence" value="ECO:0007669"/>
    <property type="project" value="InterPro"/>
</dbReference>
<dbReference type="PANTHER" id="PTHR45674">
    <property type="entry name" value="DNA LIGASE 1/3 FAMILY MEMBER"/>
    <property type="match status" value="1"/>
</dbReference>
<organism evidence="6 7">
    <name type="scientific">Wenzhouxiangella limi</name>
    <dbReference type="NCBI Taxonomy" id="2707351"/>
    <lineage>
        <taxon>Bacteria</taxon>
        <taxon>Pseudomonadati</taxon>
        <taxon>Pseudomonadota</taxon>
        <taxon>Gammaproteobacteria</taxon>
        <taxon>Chromatiales</taxon>
        <taxon>Wenzhouxiangellaceae</taxon>
        <taxon>Wenzhouxiangella</taxon>
    </lineage>
</organism>
<dbReference type="Gene3D" id="2.40.50.140">
    <property type="entry name" value="Nucleic acid-binding proteins"/>
    <property type="match status" value="1"/>
</dbReference>
<dbReference type="Gene3D" id="3.30.1490.70">
    <property type="match status" value="1"/>
</dbReference>
<comment type="similarity">
    <text evidence="1">Belongs to the ATP-dependent DNA ligase family.</text>
</comment>
<evidence type="ECO:0000256" key="4">
    <source>
        <dbReference type="ARBA" id="ARBA00034003"/>
    </source>
</evidence>
<dbReference type="SUPFAM" id="SSF56091">
    <property type="entry name" value="DNA ligase/mRNA capping enzyme, catalytic domain"/>
    <property type="match status" value="1"/>
</dbReference>
<feature type="domain" description="ATP-dependent DNA ligase family profile" evidence="5">
    <location>
        <begin position="122"/>
        <end position="212"/>
    </location>
</feature>
<name>A0A845UYV3_9GAMM</name>
<dbReference type="GO" id="GO:0006281">
    <property type="term" value="P:DNA repair"/>
    <property type="evidence" value="ECO:0007669"/>
    <property type="project" value="InterPro"/>
</dbReference>
<dbReference type="CDD" id="cd07906">
    <property type="entry name" value="Adenylation_DNA_ligase_LigD_LigC"/>
    <property type="match status" value="1"/>
</dbReference>
<dbReference type="Pfam" id="PF04679">
    <property type="entry name" value="DNA_ligase_A_C"/>
    <property type="match status" value="1"/>
</dbReference>
<accession>A0A845UYV3</accession>